<comment type="caution">
    <text evidence="7">The sequence shown here is derived from an EMBL/GenBank/DDBJ whole genome shotgun (WGS) entry which is preliminary data.</text>
</comment>
<dbReference type="CDD" id="cd22928">
    <property type="entry name" value="HFD_POLE3_DPB4"/>
    <property type="match status" value="1"/>
</dbReference>
<dbReference type="GO" id="GO:0031490">
    <property type="term" value="F:chromatin DNA binding"/>
    <property type="evidence" value="ECO:0007669"/>
    <property type="project" value="TreeGrafter"/>
</dbReference>
<evidence type="ECO:0000256" key="2">
    <source>
        <dbReference type="ARBA" id="ARBA00023242"/>
    </source>
</evidence>
<evidence type="ECO:0000313" key="7">
    <source>
        <dbReference type="EMBL" id="KAF7760711.1"/>
    </source>
</evidence>
<dbReference type="GO" id="GO:0046982">
    <property type="term" value="F:protein heterodimerization activity"/>
    <property type="evidence" value="ECO:0007669"/>
    <property type="project" value="InterPro"/>
</dbReference>
<reference evidence="7 8" key="1">
    <citation type="journal article" name="Sci. Rep.">
        <title>Telomere-to-telomere assembled and centromere annotated genomes of the two main subspecies of the button mushroom Agaricus bisporus reveal especially polymorphic chromosome ends.</title>
        <authorList>
            <person name="Sonnenberg A.S.M."/>
            <person name="Sedaghat-Telgerd N."/>
            <person name="Lavrijssen B."/>
            <person name="Ohm R.A."/>
            <person name="Hendrickx P.M."/>
            <person name="Scholtmeijer K."/>
            <person name="Baars J.J.P."/>
            <person name="van Peer A."/>
        </authorList>
    </citation>
    <scope>NUCLEOTIDE SEQUENCE [LARGE SCALE GENOMIC DNA]</scope>
    <source>
        <strain evidence="7 8">H119_p4</strain>
    </source>
</reference>
<dbReference type="GO" id="GO:0006272">
    <property type="term" value="P:leading strand elongation"/>
    <property type="evidence" value="ECO:0007669"/>
    <property type="project" value="TreeGrafter"/>
</dbReference>
<evidence type="ECO:0000313" key="8">
    <source>
        <dbReference type="Proteomes" id="UP000629468"/>
    </source>
</evidence>
<dbReference type="GO" id="GO:0031507">
    <property type="term" value="P:heterochromatin formation"/>
    <property type="evidence" value="ECO:0007669"/>
    <property type="project" value="TreeGrafter"/>
</dbReference>
<dbReference type="Pfam" id="PF00808">
    <property type="entry name" value="CBFD_NFYB_HMF"/>
    <property type="match status" value="1"/>
</dbReference>
<organism evidence="7 8">
    <name type="scientific">Agaricus bisporus var. burnettii</name>
    <dbReference type="NCBI Taxonomy" id="192524"/>
    <lineage>
        <taxon>Eukaryota</taxon>
        <taxon>Fungi</taxon>
        <taxon>Dikarya</taxon>
        <taxon>Basidiomycota</taxon>
        <taxon>Agaricomycotina</taxon>
        <taxon>Agaricomycetes</taxon>
        <taxon>Agaricomycetidae</taxon>
        <taxon>Agaricales</taxon>
        <taxon>Agaricineae</taxon>
        <taxon>Agaricaceae</taxon>
        <taxon>Agaricus</taxon>
    </lineage>
</organism>
<feature type="domain" description="Transcription factor CBF/NF-Y/archaeal histone" evidence="6">
    <location>
        <begin position="28"/>
        <end position="92"/>
    </location>
</feature>
<evidence type="ECO:0000256" key="1">
    <source>
        <dbReference type="ARBA" id="ARBA00004123"/>
    </source>
</evidence>
<sequence>MPRKDASGGQVSAEAQQAQLTDGIENFELPKSVVTKIAKSALPDGAKLQKDTVLALVKGSTVFINYLAATAHDVALSKQHKSISASDIFKALELVEFNHLSPMLESQFQAYRTLPKNEKGKKANGAGSSSARTTTSSATANGTTTPVVSNGNPYPNVARLSNPYPAIAPDDDNQQQQQDDSPFTHEPLSISNVVEAPMDVDDPN</sequence>
<feature type="region of interest" description="Disordered" evidence="5">
    <location>
        <begin position="117"/>
        <end position="204"/>
    </location>
</feature>
<dbReference type="AlphaFoldDB" id="A0A8H7C1P2"/>
<name>A0A8H7C1P2_AGABI</name>
<evidence type="ECO:0000256" key="4">
    <source>
        <dbReference type="ARBA" id="ARBA00042096"/>
    </source>
</evidence>
<dbReference type="PANTHER" id="PTHR46172:SF1">
    <property type="entry name" value="DNA POLYMERASE EPSILON SUBUNIT 3"/>
    <property type="match status" value="1"/>
</dbReference>
<dbReference type="GO" id="GO:0006974">
    <property type="term" value="P:DNA damage response"/>
    <property type="evidence" value="ECO:0007669"/>
    <property type="project" value="TreeGrafter"/>
</dbReference>
<dbReference type="PANTHER" id="PTHR46172">
    <property type="entry name" value="DNA POLYMERASE EPSILON SUBUNIT 3"/>
    <property type="match status" value="1"/>
</dbReference>
<dbReference type="InterPro" id="IPR009072">
    <property type="entry name" value="Histone-fold"/>
</dbReference>
<accession>A0A8H7C1P2</accession>
<dbReference type="EMBL" id="JABXXO010000014">
    <property type="protein sequence ID" value="KAF7760711.1"/>
    <property type="molecule type" value="Genomic_DNA"/>
</dbReference>
<keyword evidence="2" id="KW-0539">Nucleus</keyword>
<gene>
    <name evidence="7" type="ORF">Agabi119p4_10120</name>
</gene>
<dbReference type="InterPro" id="IPR003958">
    <property type="entry name" value="CBFA_NFYB_domain"/>
</dbReference>
<dbReference type="Gene3D" id="1.10.20.10">
    <property type="entry name" value="Histone, subunit A"/>
    <property type="match status" value="1"/>
</dbReference>
<evidence type="ECO:0000256" key="3">
    <source>
        <dbReference type="ARBA" id="ARBA00039775"/>
    </source>
</evidence>
<protein>
    <recommendedName>
        <fullName evidence="3">DNA polymerase epsilon subunit D</fullName>
    </recommendedName>
    <alternativeName>
        <fullName evidence="4">DNA polymerase II subunit D</fullName>
    </alternativeName>
</protein>
<dbReference type="GO" id="GO:0008622">
    <property type="term" value="C:epsilon DNA polymerase complex"/>
    <property type="evidence" value="ECO:0007669"/>
    <property type="project" value="TreeGrafter"/>
</dbReference>
<feature type="compositionally biased region" description="Low complexity" evidence="5">
    <location>
        <begin position="123"/>
        <end position="145"/>
    </location>
</feature>
<evidence type="ECO:0000259" key="6">
    <source>
        <dbReference type="Pfam" id="PF00808"/>
    </source>
</evidence>
<evidence type="ECO:0000256" key="5">
    <source>
        <dbReference type="SAM" id="MobiDB-lite"/>
    </source>
</evidence>
<proteinExistence type="predicted"/>
<dbReference type="InterPro" id="IPR051377">
    <property type="entry name" value="DNA_Pol-Epsilon_Subunit"/>
</dbReference>
<comment type="subcellular location">
    <subcellularLocation>
        <location evidence="1">Nucleus</location>
    </subcellularLocation>
</comment>
<dbReference type="SUPFAM" id="SSF47113">
    <property type="entry name" value="Histone-fold"/>
    <property type="match status" value="1"/>
</dbReference>
<dbReference type="Proteomes" id="UP000629468">
    <property type="component" value="Unassembled WGS sequence"/>
</dbReference>
<dbReference type="GO" id="GO:0008623">
    <property type="term" value="C:CHRAC"/>
    <property type="evidence" value="ECO:0007669"/>
    <property type="project" value="TreeGrafter"/>
</dbReference>